<name>A0A4R1HN77_9GAMM</name>
<dbReference type="AlphaFoldDB" id="A0A4R1HN77"/>
<evidence type="ECO:0000313" key="6">
    <source>
        <dbReference type="Proteomes" id="UP000295707"/>
    </source>
</evidence>
<dbReference type="InterPro" id="IPR029099">
    <property type="entry name" value="Pribosyltran_N"/>
</dbReference>
<dbReference type="PANTHER" id="PTHR10210">
    <property type="entry name" value="RIBOSE-PHOSPHATE DIPHOSPHOKINASE FAMILY MEMBER"/>
    <property type="match status" value="1"/>
</dbReference>
<dbReference type="GO" id="GO:0004749">
    <property type="term" value="F:ribose phosphate diphosphokinase activity"/>
    <property type="evidence" value="ECO:0007669"/>
    <property type="project" value="TreeGrafter"/>
</dbReference>
<dbReference type="GO" id="GO:0002189">
    <property type="term" value="C:ribose phosphate diphosphokinase complex"/>
    <property type="evidence" value="ECO:0007669"/>
    <property type="project" value="TreeGrafter"/>
</dbReference>
<evidence type="ECO:0000313" key="5">
    <source>
        <dbReference type="EMBL" id="TCK18712.1"/>
    </source>
</evidence>
<proteinExistence type="inferred from homology"/>
<evidence type="ECO:0000259" key="4">
    <source>
        <dbReference type="Pfam" id="PF13793"/>
    </source>
</evidence>
<dbReference type="GO" id="GO:0006164">
    <property type="term" value="P:purine nucleotide biosynthetic process"/>
    <property type="evidence" value="ECO:0007669"/>
    <property type="project" value="TreeGrafter"/>
</dbReference>
<dbReference type="NCBIfam" id="NF005537">
    <property type="entry name" value="PRK07199.1"/>
    <property type="match status" value="1"/>
</dbReference>
<keyword evidence="6" id="KW-1185">Reference proteome</keyword>
<dbReference type="InterPro" id="IPR005946">
    <property type="entry name" value="Rib-P_diPkinase"/>
</dbReference>
<comment type="caution">
    <text evidence="5">The sequence shown here is derived from an EMBL/GenBank/DDBJ whole genome shotgun (WGS) entry which is preliminary data.</text>
</comment>
<protein>
    <submittedName>
        <fullName evidence="5">Ribose-phosphate pyrophosphokinase</fullName>
    </submittedName>
</protein>
<keyword evidence="5" id="KW-0418">Kinase</keyword>
<dbReference type="OrthoDB" id="324294at2"/>
<evidence type="ECO:0000256" key="2">
    <source>
        <dbReference type="RuleBase" id="RU004324"/>
    </source>
</evidence>
<dbReference type="GO" id="GO:0016301">
    <property type="term" value="F:kinase activity"/>
    <property type="evidence" value="ECO:0007669"/>
    <property type="project" value="UniProtKB-KW"/>
</dbReference>
<organism evidence="5 6">
    <name type="scientific">Thiogranum longum</name>
    <dbReference type="NCBI Taxonomy" id="1537524"/>
    <lineage>
        <taxon>Bacteria</taxon>
        <taxon>Pseudomonadati</taxon>
        <taxon>Pseudomonadota</taxon>
        <taxon>Gammaproteobacteria</taxon>
        <taxon>Chromatiales</taxon>
        <taxon>Ectothiorhodospiraceae</taxon>
        <taxon>Thiogranum</taxon>
    </lineage>
</organism>
<gene>
    <name evidence="5" type="ORF">DFR30_1996</name>
</gene>
<dbReference type="Proteomes" id="UP000295707">
    <property type="component" value="Unassembled WGS sequence"/>
</dbReference>
<dbReference type="GO" id="GO:0006015">
    <property type="term" value="P:5-phosphoribose 1-diphosphate biosynthetic process"/>
    <property type="evidence" value="ECO:0007669"/>
    <property type="project" value="TreeGrafter"/>
</dbReference>
<accession>A0A4R1HN77</accession>
<feature type="domain" description="Ribose-phosphate pyrophosphokinase N-terminal" evidence="4">
    <location>
        <begin position="3"/>
        <end position="110"/>
    </location>
</feature>
<dbReference type="PANTHER" id="PTHR10210:SF41">
    <property type="entry name" value="RIBOSE-PHOSPHATE PYROPHOSPHOKINASE 1, CHLOROPLASTIC"/>
    <property type="match status" value="1"/>
</dbReference>
<dbReference type="CDD" id="cd06223">
    <property type="entry name" value="PRTases_typeI"/>
    <property type="match status" value="1"/>
</dbReference>
<dbReference type="SUPFAM" id="SSF53271">
    <property type="entry name" value="PRTase-like"/>
    <property type="match status" value="2"/>
</dbReference>
<dbReference type="GO" id="GO:0000287">
    <property type="term" value="F:magnesium ion binding"/>
    <property type="evidence" value="ECO:0007669"/>
    <property type="project" value="InterPro"/>
</dbReference>
<dbReference type="RefSeq" id="WP_132972752.1">
    <property type="nucleotide sequence ID" value="NZ_SMFX01000001.1"/>
</dbReference>
<dbReference type="Gene3D" id="3.40.50.2020">
    <property type="match status" value="2"/>
</dbReference>
<evidence type="ECO:0000259" key="3">
    <source>
        <dbReference type="Pfam" id="PF00156"/>
    </source>
</evidence>
<dbReference type="Pfam" id="PF13793">
    <property type="entry name" value="Pribosyltran_N"/>
    <property type="match status" value="1"/>
</dbReference>
<dbReference type="SMART" id="SM01400">
    <property type="entry name" value="Pribosyltran_N"/>
    <property type="match status" value="1"/>
</dbReference>
<reference evidence="5 6" key="1">
    <citation type="submission" date="2019-03" db="EMBL/GenBank/DDBJ databases">
        <title>Genomic Encyclopedia of Type Strains, Phase IV (KMG-IV): sequencing the most valuable type-strain genomes for metagenomic binning, comparative biology and taxonomic classification.</title>
        <authorList>
            <person name="Goeker M."/>
        </authorList>
    </citation>
    <scope>NUCLEOTIDE SEQUENCE [LARGE SCALE GENOMIC DNA]</scope>
    <source>
        <strain evidence="5 6">DSM 19610</strain>
    </source>
</reference>
<keyword evidence="1 2" id="KW-0545">Nucleotide biosynthesis</keyword>
<keyword evidence="5" id="KW-0808">Transferase</keyword>
<dbReference type="Pfam" id="PF00156">
    <property type="entry name" value="Pribosyltran"/>
    <property type="match status" value="1"/>
</dbReference>
<dbReference type="EMBL" id="SMFX01000001">
    <property type="protein sequence ID" value="TCK18712.1"/>
    <property type="molecule type" value="Genomic_DNA"/>
</dbReference>
<evidence type="ECO:0000256" key="1">
    <source>
        <dbReference type="ARBA" id="ARBA00022727"/>
    </source>
</evidence>
<dbReference type="InterPro" id="IPR029057">
    <property type="entry name" value="PRTase-like"/>
</dbReference>
<comment type="similarity">
    <text evidence="2">Belongs to the ribose-phosphate pyrophosphokinase family.</text>
</comment>
<dbReference type="InterPro" id="IPR000836">
    <property type="entry name" value="PRTase_dom"/>
</dbReference>
<sequence length="291" mass="31937">MILCFDDYAEQAGELADALAMPCKLVDRHRFPDGEVKLTLPVALPAQVIIYRSLDHPNEKLVELLLAARAAREQGVKELILVAPYLCYMRQDIAFNPGEVVSQRIIGRFIADLFDTVLTVDPHLHRVHHLKQAVPAKRALALQATPAMAAFLRTHASNPILLGPDSESEQWVKAVAEPDGLRYATCTKQRLGDREVSITLPDIDFRDQSVVLLDDIISSGETIARAAVACREQGVASVDVLVTHALFAPGAESLLKDAGVRHVWSTNSVRHKTNAVSLVALLGDALRSWLH</sequence>
<dbReference type="GO" id="GO:0005737">
    <property type="term" value="C:cytoplasm"/>
    <property type="evidence" value="ECO:0007669"/>
    <property type="project" value="TreeGrafter"/>
</dbReference>
<feature type="domain" description="Phosphoribosyltransferase" evidence="3">
    <location>
        <begin position="148"/>
        <end position="267"/>
    </location>
</feature>
<dbReference type="NCBIfam" id="TIGR01251">
    <property type="entry name" value="ribP_PPkin"/>
    <property type="match status" value="1"/>
</dbReference>